<dbReference type="EMBL" id="PDEM01000004">
    <property type="protein sequence ID" value="PHZ86740.1"/>
    <property type="molecule type" value="Genomic_DNA"/>
</dbReference>
<comment type="caution">
    <text evidence="2">The sequence shown here is derived from an EMBL/GenBank/DDBJ whole genome shotgun (WGS) entry which is preliminary data.</text>
</comment>
<dbReference type="RefSeq" id="WP_099470712.1">
    <property type="nucleotide sequence ID" value="NZ_CP041025.1"/>
</dbReference>
<protein>
    <recommendedName>
        <fullName evidence="1">Protein FecR C-terminal domain-containing protein</fullName>
    </recommendedName>
</protein>
<gene>
    <name evidence="2" type="ORF">CRD36_00120</name>
</gene>
<feature type="domain" description="Protein FecR C-terminal" evidence="1">
    <location>
        <begin position="10"/>
        <end position="69"/>
    </location>
</feature>
<organism evidence="2 3">
    <name type="scientific">Paremcibacter congregatus</name>
    <dbReference type="NCBI Taxonomy" id="2043170"/>
    <lineage>
        <taxon>Bacteria</taxon>
        <taxon>Pseudomonadati</taxon>
        <taxon>Pseudomonadota</taxon>
        <taxon>Alphaproteobacteria</taxon>
        <taxon>Emcibacterales</taxon>
        <taxon>Emcibacteraceae</taxon>
        <taxon>Paremcibacter</taxon>
    </lineage>
</organism>
<reference evidence="2 3" key="1">
    <citation type="submission" date="2017-10" db="EMBL/GenBank/DDBJ databases">
        <title>Frigbacter circumglobatus gen. nov. sp. nov., isolated from sediment cultured in situ.</title>
        <authorList>
            <person name="Zhao Z."/>
        </authorList>
    </citation>
    <scope>NUCLEOTIDE SEQUENCE [LARGE SCALE GENOMIC DNA]</scope>
    <source>
        <strain evidence="2 3">ZYL</strain>
    </source>
</reference>
<dbReference type="InParanoid" id="A0A2G4YWZ1"/>
<dbReference type="OrthoDB" id="9798846at2"/>
<sequence>MPGAWRQGRLVYASVRLVDLVADANRYYKGKIVINDSAIADLSVSISFRADQIEEMLESLSVTLPIKVVSQMDRENNIVNFIISPKRANTI</sequence>
<accession>A0A2G4YWZ1</accession>
<name>A0A2G4YWZ1_9PROT</name>
<evidence type="ECO:0000259" key="1">
    <source>
        <dbReference type="Pfam" id="PF16344"/>
    </source>
</evidence>
<dbReference type="Pfam" id="PF16344">
    <property type="entry name" value="FecR_C"/>
    <property type="match status" value="1"/>
</dbReference>
<dbReference type="AlphaFoldDB" id="A0A2G4YWZ1"/>
<dbReference type="Gene3D" id="3.55.50.30">
    <property type="match status" value="1"/>
</dbReference>
<dbReference type="Proteomes" id="UP000229730">
    <property type="component" value="Unassembled WGS sequence"/>
</dbReference>
<keyword evidence="3" id="KW-1185">Reference proteome</keyword>
<proteinExistence type="predicted"/>
<dbReference type="InterPro" id="IPR032508">
    <property type="entry name" value="FecR_C"/>
</dbReference>
<evidence type="ECO:0000313" key="2">
    <source>
        <dbReference type="EMBL" id="PHZ86740.1"/>
    </source>
</evidence>
<evidence type="ECO:0000313" key="3">
    <source>
        <dbReference type="Proteomes" id="UP000229730"/>
    </source>
</evidence>